<keyword evidence="4" id="KW-0272">Extracellular matrix</keyword>
<protein>
    <submittedName>
        <fullName evidence="6">Uncharacterized protein</fullName>
    </submittedName>
</protein>
<dbReference type="PANTHER" id="PTHR46794:SF2">
    <property type="entry name" value="AMELOGENIN, X ISOFORM"/>
    <property type="match status" value="1"/>
</dbReference>
<gene>
    <name evidence="6" type="ORF">JEQ12_019677</name>
</gene>
<proteinExistence type="inferred from homology"/>
<comment type="subcellular location">
    <subcellularLocation>
        <location evidence="1">Secreted</location>
        <location evidence="1">Extracellular space</location>
        <location evidence="1">Extracellular matrix</location>
    </subcellularLocation>
</comment>
<reference evidence="6 7" key="1">
    <citation type="submission" date="2020-12" db="EMBL/GenBank/DDBJ databases">
        <title>De novo assembly of Tibetan sheep genome.</title>
        <authorList>
            <person name="Li X."/>
        </authorList>
    </citation>
    <scope>NUCLEOTIDE SEQUENCE [LARGE SCALE GENOMIC DNA]</scope>
    <source>
        <tissue evidence="6">Heart</tissue>
    </source>
</reference>
<dbReference type="InterPro" id="IPR004116">
    <property type="entry name" value="Amelogenin"/>
</dbReference>
<dbReference type="PANTHER" id="PTHR46794">
    <property type="entry name" value="AMELOGENIN, Y ISOFORM"/>
    <property type="match status" value="1"/>
</dbReference>
<dbReference type="GO" id="GO:0030345">
    <property type="term" value="F:structural constituent of tooth enamel"/>
    <property type="evidence" value="ECO:0007669"/>
    <property type="project" value="TreeGrafter"/>
</dbReference>
<evidence type="ECO:0000313" key="7">
    <source>
        <dbReference type="Proteomes" id="UP000664991"/>
    </source>
</evidence>
<evidence type="ECO:0000256" key="2">
    <source>
        <dbReference type="ARBA" id="ARBA00010383"/>
    </source>
</evidence>
<dbReference type="Proteomes" id="UP000664991">
    <property type="component" value="Unassembled WGS sequence"/>
</dbReference>
<accession>A0A836CRW3</accession>
<evidence type="ECO:0000313" key="6">
    <source>
        <dbReference type="EMBL" id="KAG5193316.1"/>
    </source>
</evidence>
<name>A0A836CRW3_SHEEP</name>
<dbReference type="AlphaFoldDB" id="A0A836CRW3"/>
<sequence length="114" mass="12944">MNDANWCTTDRKAEQEEVNTEVYSLFTSVQIFSCSLMSTAVDLQRVLTPLKWYQSMIRHPPLPPMLPDLPLEAWPATDKTKREEVSKAYSFSSSSSSSVIRLVQVYSTEPTILP</sequence>
<comment type="caution">
    <text evidence="6">The sequence shown here is derived from an EMBL/GenBank/DDBJ whole genome shotgun (WGS) entry which is preliminary data.</text>
</comment>
<evidence type="ECO:0000256" key="5">
    <source>
        <dbReference type="ARBA" id="ARBA00022591"/>
    </source>
</evidence>
<evidence type="ECO:0000256" key="1">
    <source>
        <dbReference type="ARBA" id="ARBA00004498"/>
    </source>
</evidence>
<evidence type="ECO:0000256" key="4">
    <source>
        <dbReference type="ARBA" id="ARBA00022530"/>
    </source>
</evidence>
<organism evidence="6 7">
    <name type="scientific">Ovis aries</name>
    <name type="common">Sheep</name>
    <dbReference type="NCBI Taxonomy" id="9940"/>
    <lineage>
        <taxon>Eukaryota</taxon>
        <taxon>Metazoa</taxon>
        <taxon>Chordata</taxon>
        <taxon>Craniata</taxon>
        <taxon>Vertebrata</taxon>
        <taxon>Euteleostomi</taxon>
        <taxon>Mammalia</taxon>
        <taxon>Eutheria</taxon>
        <taxon>Laurasiatheria</taxon>
        <taxon>Artiodactyla</taxon>
        <taxon>Ruminantia</taxon>
        <taxon>Pecora</taxon>
        <taxon>Bovidae</taxon>
        <taxon>Caprinae</taxon>
        <taxon>Ovis</taxon>
    </lineage>
</organism>
<evidence type="ECO:0000256" key="3">
    <source>
        <dbReference type="ARBA" id="ARBA00022525"/>
    </source>
</evidence>
<comment type="similarity">
    <text evidence="2">Belongs to the amelogenin family.</text>
</comment>
<dbReference type="Pfam" id="PF02948">
    <property type="entry name" value="Amelogenin"/>
    <property type="match status" value="1"/>
</dbReference>
<keyword evidence="3" id="KW-0964">Secreted</keyword>
<dbReference type="EMBL" id="JAEMGP010000027">
    <property type="protein sequence ID" value="KAG5193316.1"/>
    <property type="molecule type" value="Genomic_DNA"/>
</dbReference>
<dbReference type="GO" id="GO:0070166">
    <property type="term" value="P:enamel mineralization"/>
    <property type="evidence" value="ECO:0007669"/>
    <property type="project" value="TreeGrafter"/>
</dbReference>
<keyword evidence="5" id="KW-0091">Biomineralization</keyword>